<comment type="similarity">
    <text evidence="1 4">Belongs to the PAPS reductase family. CysH subfamily.</text>
</comment>
<comment type="catalytic activity">
    <reaction evidence="4">
        <text>[thioredoxin]-disulfide + sulfite + AMP + 2 H(+) = adenosine 5'-phosphosulfate + [thioredoxin]-dithiol</text>
        <dbReference type="Rhea" id="RHEA:21976"/>
        <dbReference type="Rhea" id="RHEA-COMP:10698"/>
        <dbReference type="Rhea" id="RHEA-COMP:10700"/>
        <dbReference type="ChEBI" id="CHEBI:15378"/>
        <dbReference type="ChEBI" id="CHEBI:17359"/>
        <dbReference type="ChEBI" id="CHEBI:29950"/>
        <dbReference type="ChEBI" id="CHEBI:50058"/>
        <dbReference type="ChEBI" id="CHEBI:58243"/>
        <dbReference type="ChEBI" id="CHEBI:456215"/>
        <dbReference type="EC" id="1.8.4.10"/>
    </reaction>
</comment>
<dbReference type="Proteomes" id="UP000283374">
    <property type="component" value="Unassembled WGS sequence"/>
</dbReference>
<dbReference type="CDD" id="cd23945">
    <property type="entry name" value="PAPS_reductase"/>
    <property type="match status" value="1"/>
</dbReference>
<accession>A0A413RM21</accession>
<comment type="cofactor">
    <cofactor evidence="4">
        <name>[4Fe-4S] cluster</name>
        <dbReference type="ChEBI" id="CHEBI:49883"/>
    </cofactor>
    <text evidence="4">Binds 1 [4Fe-4S] cluster per subunit.</text>
</comment>
<evidence type="ECO:0000313" key="7">
    <source>
        <dbReference type="Proteomes" id="UP000283374"/>
    </source>
</evidence>
<evidence type="ECO:0000256" key="2">
    <source>
        <dbReference type="ARBA" id="ARBA00023002"/>
    </source>
</evidence>
<dbReference type="GO" id="GO:0070814">
    <property type="term" value="P:hydrogen sulfide biosynthetic process"/>
    <property type="evidence" value="ECO:0007669"/>
    <property type="project" value="UniProtKB-UniRule"/>
</dbReference>
<dbReference type="NCBIfam" id="NF002537">
    <property type="entry name" value="PRK02090.1"/>
    <property type="match status" value="1"/>
</dbReference>
<comment type="subcellular location">
    <subcellularLocation>
        <location evidence="4">Cytoplasm</location>
    </subcellularLocation>
</comment>
<dbReference type="EMBL" id="QWKP01000186">
    <property type="protein sequence ID" value="RHA41306.1"/>
    <property type="molecule type" value="Genomic_DNA"/>
</dbReference>
<feature type="active site" description="Nucleophile; cysteine thiosulfonate intermediate" evidence="4">
    <location>
        <position position="231"/>
    </location>
</feature>
<evidence type="ECO:0000256" key="1">
    <source>
        <dbReference type="ARBA" id="ARBA00009732"/>
    </source>
</evidence>
<dbReference type="PIRSF" id="PIRSF000857">
    <property type="entry name" value="PAPS_reductase"/>
    <property type="match status" value="1"/>
</dbReference>
<dbReference type="InterPro" id="IPR004511">
    <property type="entry name" value="PAPS/APS_Rdtase"/>
</dbReference>
<dbReference type="GO" id="GO:0005737">
    <property type="term" value="C:cytoplasm"/>
    <property type="evidence" value="ECO:0007669"/>
    <property type="project" value="UniProtKB-SubCell"/>
</dbReference>
<dbReference type="GO" id="GO:0019379">
    <property type="term" value="P:sulfate assimilation, phosphoadenylyl sulfate reduction by phosphoadenylyl-sulfate reductase (thioredoxin)"/>
    <property type="evidence" value="ECO:0007669"/>
    <property type="project" value="UniProtKB-UniRule"/>
</dbReference>
<keyword evidence="4" id="KW-0411">Iron-sulfur</keyword>
<evidence type="ECO:0000259" key="5">
    <source>
        <dbReference type="Pfam" id="PF01507"/>
    </source>
</evidence>
<dbReference type="HAMAP" id="MF_00063">
    <property type="entry name" value="CysH"/>
    <property type="match status" value="1"/>
</dbReference>
<organism evidence="6 7">
    <name type="scientific">Cellulomonas rhizosphaerae</name>
    <dbReference type="NCBI Taxonomy" id="2293719"/>
    <lineage>
        <taxon>Bacteria</taxon>
        <taxon>Bacillati</taxon>
        <taxon>Actinomycetota</taxon>
        <taxon>Actinomycetes</taxon>
        <taxon>Micrococcales</taxon>
        <taxon>Cellulomonadaceae</taxon>
        <taxon>Cellulomonas</taxon>
    </lineage>
</organism>
<keyword evidence="4" id="KW-0963">Cytoplasm</keyword>
<sequence>MTTATELSTDGLRALAEQAGRDLEHAHPVEILAWAARTFGSDLVVASSMGDEILVHMAAEAAPGIDVIFLDTGYHFAETLGTRDYYADFTNVSLRTILPLTTVAQQDAEHGPRLHDRDPNLCCAMRKVEPLERGLAPYTAWVTGMRREDAPTRTDITVVGWDDKRGKVKLNPLAAWTQDDVDAYVEANNVVLNPLRQVGYASIGCEPCTRAVAPGEDARAGRWSGTSKTECGLHT</sequence>
<dbReference type="GO" id="GO:0046872">
    <property type="term" value="F:metal ion binding"/>
    <property type="evidence" value="ECO:0007669"/>
    <property type="project" value="UniProtKB-KW"/>
</dbReference>
<dbReference type="GO" id="GO:0051539">
    <property type="term" value="F:4 iron, 4 sulfur cluster binding"/>
    <property type="evidence" value="ECO:0007669"/>
    <property type="project" value="UniProtKB-UniRule"/>
</dbReference>
<feature type="domain" description="Phosphoadenosine phosphosulphate reductase" evidence="5">
    <location>
        <begin position="43"/>
        <end position="211"/>
    </location>
</feature>
<keyword evidence="7" id="KW-1185">Reference proteome</keyword>
<keyword evidence="4" id="KW-0408">Iron</keyword>
<comment type="caution">
    <text evidence="6">The sequence shown here is derived from an EMBL/GenBank/DDBJ whole genome shotgun (WGS) entry which is preliminary data.</text>
</comment>
<comment type="function">
    <text evidence="4">Catalyzes the formation of sulfite from adenosine 5'-phosphosulfate (APS) using thioredoxin as an electron donor.</text>
</comment>
<keyword evidence="2 4" id="KW-0560">Oxidoreductase</keyword>
<dbReference type="NCBIfam" id="TIGR00434">
    <property type="entry name" value="cysH"/>
    <property type="match status" value="1"/>
</dbReference>
<dbReference type="GO" id="GO:0004604">
    <property type="term" value="F:phosphoadenylyl-sulfate reductase (thioredoxin) activity"/>
    <property type="evidence" value="ECO:0007669"/>
    <property type="project" value="UniProtKB-UniRule"/>
</dbReference>
<dbReference type="RefSeq" id="WP_118767054.1">
    <property type="nucleotide sequence ID" value="NZ_QWKP01000186.1"/>
</dbReference>
<dbReference type="OrthoDB" id="9794018at2"/>
<dbReference type="InterPro" id="IPR014729">
    <property type="entry name" value="Rossmann-like_a/b/a_fold"/>
</dbReference>
<dbReference type="Gene3D" id="3.40.50.620">
    <property type="entry name" value="HUPs"/>
    <property type="match status" value="1"/>
</dbReference>
<feature type="binding site" evidence="4">
    <location>
        <position position="122"/>
    </location>
    <ligand>
        <name>[4Fe-4S] cluster</name>
        <dbReference type="ChEBI" id="CHEBI:49883"/>
    </ligand>
</feature>
<dbReference type="AlphaFoldDB" id="A0A413RM21"/>
<evidence type="ECO:0000256" key="4">
    <source>
        <dbReference type="HAMAP-Rule" id="MF_00063"/>
    </source>
</evidence>
<dbReference type="Pfam" id="PF01507">
    <property type="entry name" value="PAPS_reduct"/>
    <property type="match status" value="1"/>
</dbReference>
<gene>
    <name evidence="4" type="primary">cysH</name>
    <name evidence="6" type="ORF">D1825_08810</name>
</gene>
<dbReference type="GO" id="GO:0043866">
    <property type="term" value="F:adenylyl-sulfate reductase (thioredoxin) activity"/>
    <property type="evidence" value="ECO:0007669"/>
    <property type="project" value="UniProtKB-EC"/>
</dbReference>
<dbReference type="PANTHER" id="PTHR46509:SF1">
    <property type="entry name" value="PHOSPHOADENOSINE PHOSPHOSULFATE REDUCTASE"/>
    <property type="match status" value="1"/>
</dbReference>
<proteinExistence type="inferred from homology"/>
<protein>
    <recommendedName>
        <fullName evidence="4">Adenosine 5'-phosphosulfate reductase</fullName>
        <shortName evidence="4">APS reductase</shortName>
        <ecNumber evidence="4">1.8.4.10</ecNumber>
    </recommendedName>
    <alternativeName>
        <fullName evidence="4">5'-adenylylsulfate reductase</fullName>
    </alternativeName>
    <alternativeName>
        <fullName evidence="4">Thioredoxin-dependent 5'-adenylylsulfate reductase</fullName>
    </alternativeName>
</protein>
<feature type="binding site" evidence="4">
    <location>
        <position position="123"/>
    </location>
    <ligand>
        <name>[4Fe-4S] cluster</name>
        <dbReference type="ChEBI" id="CHEBI:49883"/>
    </ligand>
</feature>
<name>A0A413RM21_9CELL</name>
<keyword evidence="4" id="KW-0479">Metal-binding</keyword>
<feature type="binding site" evidence="4">
    <location>
        <position position="208"/>
    </location>
    <ligand>
        <name>[4Fe-4S] cluster</name>
        <dbReference type="ChEBI" id="CHEBI:49883"/>
    </ligand>
</feature>
<feature type="binding site" evidence="4">
    <location>
        <position position="205"/>
    </location>
    <ligand>
        <name>[4Fe-4S] cluster</name>
        <dbReference type="ChEBI" id="CHEBI:49883"/>
    </ligand>
</feature>
<dbReference type="SUPFAM" id="SSF52402">
    <property type="entry name" value="Adenine nucleotide alpha hydrolases-like"/>
    <property type="match status" value="1"/>
</dbReference>
<dbReference type="InterPro" id="IPR002500">
    <property type="entry name" value="PAPS_reduct_dom"/>
</dbReference>
<dbReference type="PANTHER" id="PTHR46509">
    <property type="entry name" value="PHOSPHOADENOSINE PHOSPHOSULFATE REDUCTASE"/>
    <property type="match status" value="1"/>
</dbReference>
<reference evidence="6 7" key="1">
    <citation type="submission" date="2018-08" db="EMBL/GenBank/DDBJ databases">
        <title>Cellulomonas rhizosphaerae sp. nov., a novel actinomycete isolated from soil.</title>
        <authorList>
            <person name="Tian Y."/>
        </authorList>
    </citation>
    <scope>NUCLEOTIDE SEQUENCE [LARGE SCALE GENOMIC DNA]</scope>
    <source>
        <strain evidence="6 7">NEAU-TCZ24</strain>
    </source>
</reference>
<evidence type="ECO:0000256" key="3">
    <source>
        <dbReference type="ARBA" id="ARBA00024327"/>
    </source>
</evidence>
<dbReference type="EC" id="1.8.4.10" evidence="4"/>
<comment type="pathway">
    <text evidence="3 4">Sulfur metabolism; hydrogen sulfide biosynthesis; sulfite from sulfate.</text>
</comment>
<evidence type="ECO:0000313" key="6">
    <source>
        <dbReference type="EMBL" id="RHA41306.1"/>
    </source>
</evidence>